<reference evidence="11" key="1">
    <citation type="submission" date="2017-11" db="EMBL/GenBank/DDBJ databases">
        <title>The sensing device of the deep-sea amphipod.</title>
        <authorList>
            <person name="Kobayashi H."/>
            <person name="Nagahama T."/>
            <person name="Arai W."/>
            <person name="Sasagawa Y."/>
            <person name="Umeda M."/>
            <person name="Hayashi T."/>
            <person name="Nikaido I."/>
            <person name="Watanabe H."/>
            <person name="Oguri K."/>
            <person name="Kitazato H."/>
            <person name="Fujioka K."/>
            <person name="Kido Y."/>
            <person name="Takami H."/>
        </authorList>
    </citation>
    <scope>NUCLEOTIDE SEQUENCE</scope>
    <source>
        <tissue evidence="11">Whole body</tissue>
    </source>
</reference>
<evidence type="ECO:0000256" key="1">
    <source>
        <dbReference type="ARBA" id="ARBA00001971"/>
    </source>
</evidence>
<feature type="binding site" description="axial binding residue" evidence="7">
    <location>
        <position position="441"/>
    </location>
    <ligand>
        <name>heme</name>
        <dbReference type="ChEBI" id="CHEBI:30413"/>
    </ligand>
    <ligandPart>
        <name>Fe</name>
        <dbReference type="ChEBI" id="CHEBI:18248"/>
    </ligandPart>
</feature>
<evidence type="ECO:0000256" key="5">
    <source>
        <dbReference type="ARBA" id="ARBA00023004"/>
    </source>
</evidence>
<evidence type="ECO:0000313" key="11">
    <source>
        <dbReference type="EMBL" id="LAC22339.1"/>
    </source>
</evidence>
<dbReference type="EMBL" id="IACT01003088">
    <property type="protein sequence ID" value="LAC22339.1"/>
    <property type="molecule type" value="mRNA"/>
</dbReference>
<dbReference type="InterPro" id="IPR017972">
    <property type="entry name" value="Cyt_P450_CS"/>
</dbReference>
<dbReference type="GO" id="GO:0005737">
    <property type="term" value="C:cytoplasm"/>
    <property type="evidence" value="ECO:0007669"/>
    <property type="project" value="TreeGrafter"/>
</dbReference>
<organism evidence="10">
    <name type="scientific">Hirondellea gigas</name>
    <dbReference type="NCBI Taxonomy" id="1518452"/>
    <lineage>
        <taxon>Eukaryota</taxon>
        <taxon>Metazoa</taxon>
        <taxon>Ecdysozoa</taxon>
        <taxon>Arthropoda</taxon>
        <taxon>Crustacea</taxon>
        <taxon>Multicrustacea</taxon>
        <taxon>Malacostraca</taxon>
        <taxon>Eumalacostraca</taxon>
        <taxon>Peracarida</taxon>
        <taxon>Amphipoda</taxon>
        <taxon>Amphilochidea</taxon>
        <taxon>Lysianassida</taxon>
        <taxon>Lysianassidira</taxon>
        <taxon>Lysianassoidea</taxon>
        <taxon>Lysianassidae</taxon>
        <taxon>Hirondellea</taxon>
    </lineage>
</organism>
<dbReference type="AlphaFoldDB" id="A0A2P2I3B0"/>
<evidence type="ECO:0000256" key="6">
    <source>
        <dbReference type="ARBA" id="ARBA00023033"/>
    </source>
</evidence>
<dbReference type="InterPro" id="IPR050182">
    <property type="entry name" value="Cytochrome_P450_fam2"/>
</dbReference>
<evidence type="ECO:0000313" key="10">
    <source>
        <dbReference type="EMBL" id="LAB68491.1"/>
    </source>
</evidence>
<dbReference type="Gene3D" id="1.10.630.10">
    <property type="entry name" value="Cytochrome P450"/>
    <property type="match status" value="1"/>
</dbReference>
<keyword evidence="6 8" id="KW-0503">Monooxygenase</keyword>
<evidence type="ECO:0000256" key="4">
    <source>
        <dbReference type="ARBA" id="ARBA00023002"/>
    </source>
</evidence>
<dbReference type="InterPro" id="IPR002401">
    <property type="entry name" value="Cyt_P450_E_grp-I"/>
</dbReference>
<comment type="similarity">
    <text evidence="2 8">Belongs to the cytochrome P450 family.</text>
</comment>
<dbReference type="PRINTS" id="PR00385">
    <property type="entry name" value="P450"/>
</dbReference>
<dbReference type="PROSITE" id="PS00086">
    <property type="entry name" value="CYTOCHROME_P450"/>
    <property type="match status" value="1"/>
</dbReference>
<comment type="cofactor">
    <cofactor evidence="1 7">
        <name>heme</name>
        <dbReference type="ChEBI" id="CHEBI:30413"/>
    </cofactor>
</comment>
<reference evidence="10" key="2">
    <citation type="journal article" date="2018" name="Biosci. Biotechnol. Biochem.">
        <title>Polysaccharide hydrolase of the hadal zone amphipods Hirondellea gigas.</title>
        <authorList>
            <person name="Kobayashi H."/>
            <person name="Nagahama T."/>
            <person name="Arai W."/>
            <person name="Sasagawa Y."/>
            <person name="Umeda M."/>
            <person name="Hayashi T."/>
            <person name="Nikaido I."/>
            <person name="Watanabe H."/>
            <person name="Oguri K."/>
            <person name="Kitazato H."/>
            <person name="Fujioka K."/>
            <person name="Kido Y."/>
            <person name="Takami H."/>
        </authorList>
    </citation>
    <scope>NUCLEOTIDE SEQUENCE</scope>
    <source>
        <tissue evidence="10">Whole body</tissue>
    </source>
</reference>
<dbReference type="SUPFAM" id="SSF48264">
    <property type="entry name" value="Cytochrome P450"/>
    <property type="match status" value="1"/>
</dbReference>
<dbReference type="InterPro" id="IPR036396">
    <property type="entry name" value="Cyt_P450_sf"/>
</dbReference>
<feature type="chain" id="PRO_5036046490" evidence="9">
    <location>
        <begin position="22"/>
        <end position="497"/>
    </location>
</feature>
<dbReference type="GO" id="GO:0006805">
    <property type="term" value="P:xenobiotic metabolic process"/>
    <property type="evidence" value="ECO:0007669"/>
    <property type="project" value="TreeGrafter"/>
</dbReference>
<dbReference type="GO" id="GO:0006082">
    <property type="term" value="P:organic acid metabolic process"/>
    <property type="evidence" value="ECO:0007669"/>
    <property type="project" value="TreeGrafter"/>
</dbReference>
<keyword evidence="9" id="KW-0732">Signal</keyword>
<accession>A0A2P2I3B0</accession>
<keyword evidence="7 8" id="KW-0349">Heme</keyword>
<evidence type="ECO:0000256" key="9">
    <source>
        <dbReference type="SAM" id="SignalP"/>
    </source>
</evidence>
<sequence>MILEVILLLALVAILVYKKTAKPATMPPGSFGWPVIGSLPPLQMPITQHLSNLKKQYGNIITTKWGSIPIVVLADYQLIKKAFNHPDFQGRPNLFSFQLYSYFRNYGVGNSVGKVWADNRRFLLRHLRTLGMGKTHAEDSIQYEAKMLVEYLEEHNLDKPSEMDWSLNVAVLNVIWQMMASKRYAADDEEIVNYNKMVTEDFDIVQGPVFLLDVMPWLNNVLPNFIKNNVMKVDVLMRHRDEFYNYCLKMFDEHKKNLDPENPRDIIDYYLLEIEANKDDPDTTFISDPGMLHSVVNDMFTAGSETSATTLRWMILYMAVKPEIQSKIHKLLDAVVPSDRLPSLDDREQLAYIDAMLLDLMRISSLVPISLPHCATATVQFEGYTIPKGTMLLVCAEMCHRDPAVWKCPDDLYPEHFLDEDGKLDSKKDSFLPFSIGRRQCLGESLARMELFLFASAILQRFTIQPPPGVTLSTSTDPAMKLLNSPKPYKVVLKKRH</sequence>
<keyword evidence="3 7" id="KW-0479">Metal-binding</keyword>
<protein>
    <submittedName>
        <fullName evidence="10">Cytochrome P450 2L1-like</fullName>
    </submittedName>
</protein>
<feature type="signal peptide" evidence="9">
    <location>
        <begin position="1"/>
        <end position="21"/>
    </location>
</feature>
<dbReference type="GO" id="GO:0005506">
    <property type="term" value="F:iron ion binding"/>
    <property type="evidence" value="ECO:0007669"/>
    <property type="project" value="InterPro"/>
</dbReference>
<evidence type="ECO:0000256" key="7">
    <source>
        <dbReference type="PIRSR" id="PIRSR602401-1"/>
    </source>
</evidence>
<dbReference type="FunFam" id="1.10.630.10:FF:000036">
    <property type="entry name" value="CYtochrome P450 family"/>
    <property type="match status" value="1"/>
</dbReference>
<dbReference type="Pfam" id="PF00067">
    <property type="entry name" value="p450"/>
    <property type="match status" value="1"/>
</dbReference>
<dbReference type="PANTHER" id="PTHR24300">
    <property type="entry name" value="CYTOCHROME P450 508A4-RELATED"/>
    <property type="match status" value="1"/>
</dbReference>
<evidence type="ECO:0000256" key="2">
    <source>
        <dbReference type="ARBA" id="ARBA00010617"/>
    </source>
</evidence>
<dbReference type="PANTHER" id="PTHR24300:SF375">
    <property type="entry name" value="CYTOCHROME P450 FAMILY"/>
    <property type="match status" value="1"/>
</dbReference>
<keyword evidence="5 7" id="KW-0408">Iron</keyword>
<dbReference type="PRINTS" id="PR00463">
    <property type="entry name" value="EP450I"/>
</dbReference>
<evidence type="ECO:0000256" key="3">
    <source>
        <dbReference type="ARBA" id="ARBA00022723"/>
    </source>
</evidence>
<keyword evidence="4 8" id="KW-0560">Oxidoreductase</keyword>
<dbReference type="GO" id="GO:0016712">
    <property type="term" value="F:oxidoreductase activity, acting on paired donors, with incorporation or reduction of molecular oxygen, reduced flavin or flavoprotein as one donor, and incorporation of one atom of oxygen"/>
    <property type="evidence" value="ECO:0007669"/>
    <property type="project" value="TreeGrafter"/>
</dbReference>
<dbReference type="EMBL" id="IACF01002852">
    <property type="protein sequence ID" value="LAB68491.1"/>
    <property type="molecule type" value="mRNA"/>
</dbReference>
<dbReference type="GO" id="GO:0020037">
    <property type="term" value="F:heme binding"/>
    <property type="evidence" value="ECO:0007669"/>
    <property type="project" value="InterPro"/>
</dbReference>
<name>A0A2P2I3B0_9CRUS</name>
<evidence type="ECO:0000256" key="8">
    <source>
        <dbReference type="RuleBase" id="RU000461"/>
    </source>
</evidence>
<proteinExistence type="evidence at transcript level"/>
<dbReference type="InterPro" id="IPR001128">
    <property type="entry name" value="Cyt_P450"/>
</dbReference>